<accession>A0A0F8Z8L8</accession>
<evidence type="ECO:0000259" key="1">
    <source>
        <dbReference type="Pfam" id="PF02625"/>
    </source>
</evidence>
<dbReference type="InterPro" id="IPR003777">
    <property type="entry name" value="XdhC_CoxI"/>
</dbReference>
<reference evidence="2" key="1">
    <citation type="journal article" date="2015" name="Nature">
        <title>Complex archaea that bridge the gap between prokaryotes and eukaryotes.</title>
        <authorList>
            <person name="Spang A."/>
            <person name="Saw J.H."/>
            <person name="Jorgensen S.L."/>
            <person name="Zaremba-Niedzwiedzka K."/>
            <person name="Martijn J."/>
            <person name="Lind A.E."/>
            <person name="van Eijk R."/>
            <person name="Schleper C."/>
            <person name="Guy L."/>
            <person name="Ettema T.J."/>
        </authorList>
    </citation>
    <scope>NUCLEOTIDE SEQUENCE</scope>
</reference>
<sequence length="185" mass="19843">MEINKRILEFIDAGHSFALATVLKADGSTPQKVGTKAIIDAAGKIWGTIGGGQVEAQTQQLAIQVCNSKHPVVFDMSFEGDCAKSESPICGGTMRILIDPTIAKNIKPYAEAANALKQRRRGILLTKVCSTGQIEVTIEWLSQETIPPEVGFPGQEAILSCLACEKANLFSKNAQKSQTSLEVLV</sequence>
<dbReference type="InterPro" id="IPR052698">
    <property type="entry name" value="MoCofactor_Util/Proc"/>
</dbReference>
<dbReference type="PANTHER" id="PTHR30388:SF6">
    <property type="entry name" value="XANTHINE DEHYDROGENASE SUBUNIT A-RELATED"/>
    <property type="match status" value="1"/>
</dbReference>
<dbReference type="Pfam" id="PF02625">
    <property type="entry name" value="XdhC_CoxI"/>
    <property type="match status" value="1"/>
</dbReference>
<comment type="caution">
    <text evidence="2">The sequence shown here is derived from an EMBL/GenBank/DDBJ whole genome shotgun (WGS) entry which is preliminary data.</text>
</comment>
<protein>
    <recommendedName>
        <fullName evidence="1">XdhC- CoxI domain-containing protein</fullName>
    </recommendedName>
</protein>
<proteinExistence type="predicted"/>
<evidence type="ECO:0000313" key="2">
    <source>
        <dbReference type="EMBL" id="KKK90127.1"/>
    </source>
</evidence>
<feature type="domain" description="XdhC- CoxI" evidence="1">
    <location>
        <begin position="11"/>
        <end position="72"/>
    </location>
</feature>
<feature type="non-terminal residue" evidence="2">
    <location>
        <position position="185"/>
    </location>
</feature>
<name>A0A0F8Z8L8_9ZZZZ</name>
<dbReference type="PANTHER" id="PTHR30388">
    <property type="entry name" value="ALDEHYDE OXIDOREDUCTASE MOLYBDENUM COFACTOR ASSEMBLY PROTEIN"/>
    <property type="match status" value="1"/>
</dbReference>
<organism evidence="2">
    <name type="scientific">marine sediment metagenome</name>
    <dbReference type="NCBI Taxonomy" id="412755"/>
    <lineage>
        <taxon>unclassified sequences</taxon>
        <taxon>metagenomes</taxon>
        <taxon>ecological metagenomes</taxon>
    </lineage>
</organism>
<dbReference type="AlphaFoldDB" id="A0A0F8Z8L8"/>
<gene>
    <name evidence="2" type="ORF">LCGC14_2726190</name>
</gene>
<dbReference type="EMBL" id="LAZR01049229">
    <property type="protein sequence ID" value="KKK90127.1"/>
    <property type="molecule type" value="Genomic_DNA"/>
</dbReference>